<accession>A0ACB8XYY5</accession>
<reference evidence="2" key="1">
    <citation type="journal article" date="2022" name="Mol. Ecol. Resour.">
        <title>The genomes of chicory, endive, great burdock and yacon provide insights into Asteraceae palaeo-polyploidization history and plant inulin production.</title>
        <authorList>
            <person name="Fan W."/>
            <person name="Wang S."/>
            <person name="Wang H."/>
            <person name="Wang A."/>
            <person name="Jiang F."/>
            <person name="Liu H."/>
            <person name="Zhao H."/>
            <person name="Xu D."/>
            <person name="Zhang Y."/>
        </authorList>
    </citation>
    <scope>NUCLEOTIDE SEQUENCE [LARGE SCALE GENOMIC DNA]</scope>
    <source>
        <strain evidence="2">cv. Yunnan</strain>
    </source>
</reference>
<name>A0ACB8XYY5_9ASTR</name>
<sequence length="351" mass="38458">MGSRREPKGWEERPPEGNYDGRRHEDWGNDRSKGKRKAAPRVTSFFVANLPDSLTGKDLWDECYNLGHIVDAFIPKKRDNSKGKFGFVRYANIRDVKKLEKAMNGILIGGLKPSKSIKFNSESILAAGWKQLSLVGEVLDLEVLNDLKSRLDGLVELGTELRYIRGMKGSHSLVGRQHFQYDRESLRQSGGVFGATNDNGNMSFEEMGILVNSPMSISTSINLEWEGMSFPVRIEETSGRWTPLCIKKQVTPANSSSAMFPETGGSSSDKGCMGSNEESRSKNLLSGGEVSTSRINTGDEGVAQPVDAGGIRETRLMDSVEGDEGHDPVHPSGDLNASPLASSTLDQEWGT</sequence>
<dbReference type="EMBL" id="CM042046">
    <property type="protein sequence ID" value="KAI3676944.1"/>
    <property type="molecule type" value="Genomic_DNA"/>
</dbReference>
<evidence type="ECO:0000313" key="1">
    <source>
        <dbReference type="EMBL" id="KAI3676944.1"/>
    </source>
</evidence>
<reference evidence="1 2" key="2">
    <citation type="journal article" date="2022" name="Mol. Ecol. Resour.">
        <title>The genomes of chicory, endive, great burdock and yacon provide insights into Asteraceae paleo-polyploidization history and plant inulin production.</title>
        <authorList>
            <person name="Fan W."/>
            <person name="Wang S."/>
            <person name="Wang H."/>
            <person name="Wang A."/>
            <person name="Jiang F."/>
            <person name="Liu H."/>
            <person name="Zhao H."/>
            <person name="Xu D."/>
            <person name="Zhang Y."/>
        </authorList>
    </citation>
    <scope>NUCLEOTIDE SEQUENCE [LARGE SCALE GENOMIC DNA]</scope>
    <source>
        <strain evidence="2">cv. Yunnan</strain>
        <tissue evidence="1">Leaves</tissue>
    </source>
</reference>
<evidence type="ECO:0000313" key="2">
    <source>
        <dbReference type="Proteomes" id="UP001056120"/>
    </source>
</evidence>
<protein>
    <submittedName>
        <fullName evidence="1">Uncharacterized protein</fullName>
    </submittedName>
</protein>
<comment type="caution">
    <text evidence="1">The sequence shown here is derived from an EMBL/GenBank/DDBJ whole genome shotgun (WGS) entry which is preliminary data.</text>
</comment>
<gene>
    <name evidence="1" type="ORF">L1987_86560</name>
</gene>
<dbReference type="Proteomes" id="UP001056120">
    <property type="component" value="Linkage Group LG29"/>
</dbReference>
<keyword evidence="2" id="KW-1185">Reference proteome</keyword>
<proteinExistence type="predicted"/>
<organism evidence="1 2">
    <name type="scientific">Smallanthus sonchifolius</name>
    <dbReference type="NCBI Taxonomy" id="185202"/>
    <lineage>
        <taxon>Eukaryota</taxon>
        <taxon>Viridiplantae</taxon>
        <taxon>Streptophyta</taxon>
        <taxon>Embryophyta</taxon>
        <taxon>Tracheophyta</taxon>
        <taxon>Spermatophyta</taxon>
        <taxon>Magnoliopsida</taxon>
        <taxon>eudicotyledons</taxon>
        <taxon>Gunneridae</taxon>
        <taxon>Pentapetalae</taxon>
        <taxon>asterids</taxon>
        <taxon>campanulids</taxon>
        <taxon>Asterales</taxon>
        <taxon>Asteraceae</taxon>
        <taxon>Asteroideae</taxon>
        <taxon>Heliantheae alliance</taxon>
        <taxon>Millerieae</taxon>
        <taxon>Smallanthus</taxon>
    </lineage>
</organism>